<evidence type="ECO:0000313" key="2">
    <source>
        <dbReference type="EMBL" id="WVZ82860.1"/>
    </source>
</evidence>
<gene>
    <name evidence="2" type="ORF">U9M48_030072</name>
</gene>
<dbReference type="EMBL" id="CP144750">
    <property type="protein sequence ID" value="WVZ82860.1"/>
    <property type="molecule type" value="Genomic_DNA"/>
</dbReference>
<name>A0AAQ3TZP0_PASNO</name>
<dbReference type="PANTHER" id="PTHR33800">
    <property type="entry name" value="OS06G0113600 PROTEIN"/>
    <property type="match status" value="1"/>
</dbReference>
<protein>
    <recommendedName>
        <fullName evidence="1">F-box domain-containing protein</fullName>
    </recommendedName>
</protein>
<sequence length="343" mass="39404">MSNPPVSTTPSTMVVPQGWADLPNDLLHLIIALLRFPHEALAFAGTCRPWYSAILSCRSVINFFAFFPPVLLQPKLLPDNNVYSEFFVDPTTNAASVQCWVPWRTVNKMDYIGYSHGNIIYIKCHLFDVFTGAVTKSPRLIIDKHDYPTFGALTAPISSPDSSVLVQAKSSLFQWKVGTTSWFKLCQIDLPFNHRMISRSQLDQPIFQVVNFKDEIFAIDCNLQFFKVLLEPVFRLQKLSVQWTADEFDGYVWFVVCDEMLLLVGSADNKYQAVHLDFSSSSRRKRMVKVDRVGELGRVRRRWHQEPGIRLQEPGTVGREKQLHIIPMWCRRCTLECRPARVC</sequence>
<evidence type="ECO:0000313" key="3">
    <source>
        <dbReference type="Proteomes" id="UP001341281"/>
    </source>
</evidence>
<dbReference type="InterPro" id="IPR036047">
    <property type="entry name" value="F-box-like_dom_sf"/>
</dbReference>
<dbReference type="Proteomes" id="UP001341281">
    <property type="component" value="Chromosome 06"/>
</dbReference>
<dbReference type="PANTHER" id="PTHR33800:SF13">
    <property type="entry name" value="OS06G0113600 PROTEIN"/>
    <property type="match status" value="1"/>
</dbReference>
<reference evidence="2 3" key="1">
    <citation type="submission" date="2024-02" db="EMBL/GenBank/DDBJ databases">
        <title>High-quality chromosome-scale genome assembly of Pensacola bahiagrass (Paspalum notatum Flugge var. saurae).</title>
        <authorList>
            <person name="Vega J.M."/>
            <person name="Podio M."/>
            <person name="Orjuela J."/>
            <person name="Siena L.A."/>
            <person name="Pessino S.C."/>
            <person name="Combes M.C."/>
            <person name="Mariac C."/>
            <person name="Albertini E."/>
            <person name="Pupilli F."/>
            <person name="Ortiz J.P.A."/>
            <person name="Leblanc O."/>
        </authorList>
    </citation>
    <scope>NUCLEOTIDE SEQUENCE [LARGE SCALE GENOMIC DNA]</scope>
    <source>
        <strain evidence="2">R1</strain>
        <tissue evidence="2">Leaf</tissue>
    </source>
</reference>
<keyword evidence="3" id="KW-1185">Reference proteome</keyword>
<dbReference type="Pfam" id="PF00646">
    <property type="entry name" value="F-box"/>
    <property type="match status" value="1"/>
</dbReference>
<feature type="domain" description="F-box" evidence="1">
    <location>
        <begin position="19"/>
        <end position="59"/>
    </location>
</feature>
<organism evidence="2 3">
    <name type="scientific">Paspalum notatum var. saurae</name>
    <dbReference type="NCBI Taxonomy" id="547442"/>
    <lineage>
        <taxon>Eukaryota</taxon>
        <taxon>Viridiplantae</taxon>
        <taxon>Streptophyta</taxon>
        <taxon>Embryophyta</taxon>
        <taxon>Tracheophyta</taxon>
        <taxon>Spermatophyta</taxon>
        <taxon>Magnoliopsida</taxon>
        <taxon>Liliopsida</taxon>
        <taxon>Poales</taxon>
        <taxon>Poaceae</taxon>
        <taxon>PACMAD clade</taxon>
        <taxon>Panicoideae</taxon>
        <taxon>Andropogonodae</taxon>
        <taxon>Paspaleae</taxon>
        <taxon>Paspalinae</taxon>
        <taxon>Paspalum</taxon>
    </lineage>
</organism>
<dbReference type="SUPFAM" id="SSF81383">
    <property type="entry name" value="F-box domain"/>
    <property type="match status" value="1"/>
</dbReference>
<dbReference type="AlphaFoldDB" id="A0AAQ3TZP0"/>
<dbReference type="InterPro" id="IPR001810">
    <property type="entry name" value="F-box_dom"/>
</dbReference>
<proteinExistence type="predicted"/>
<evidence type="ECO:0000259" key="1">
    <source>
        <dbReference type="Pfam" id="PF00646"/>
    </source>
</evidence>
<accession>A0AAQ3TZP0</accession>